<reference evidence="1" key="2">
    <citation type="submission" date="2020-11" db="EMBL/GenBank/DDBJ databases">
        <authorList>
            <person name="McCartney M.A."/>
            <person name="Auch B."/>
            <person name="Kono T."/>
            <person name="Mallez S."/>
            <person name="Becker A."/>
            <person name="Gohl D.M."/>
            <person name="Silverstein K.A.T."/>
            <person name="Koren S."/>
            <person name="Bechman K.B."/>
            <person name="Herman A."/>
            <person name="Abrahante J.E."/>
            <person name="Garbe J."/>
        </authorList>
    </citation>
    <scope>NUCLEOTIDE SEQUENCE</scope>
    <source>
        <strain evidence="1">Duluth1</strain>
        <tissue evidence="1">Whole animal</tissue>
    </source>
</reference>
<name>A0A9D4CI74_DREPO</name>
<dbReference type="Proteomes" id="UP000828390">
    <property type="component" value="Unassembled WGS sequence"/>
</dbReference>
<gene>
    <name evidence="1" type="ORF">DPMN_050944</name>
</gene>
<accession>A0A9D4CI74</accession>
<sequence>MTIKVMYDNILRHNANNDNIKKALSVEGSMQFSLGKLKQWRLAVRVGRLTGEQVGVGPLAGDESSDRQLLLVAPKGSSAVKSYGFE</sequence>
<comment type="caution">
    <text evidence="1">The sequence shown here is derived from an EMBL/GenBank/DDBJ whole genome shotgun (WGS) entry which is preliminary data.</text>
</comment>
<evidence type="ECO:0000313" key="2">
    <source>
        <dbReference type="Proteomes" id="UP000828390"/>
    </source>
</evidence>
<protein>
    <submittedName>
        <fullName evidence="1">Uncharacterized protein</fullName>
    </submittedName>
</protein>
<keyword evidence="2" id="KW-1185">Reference proteome</keyword>
<dbReference type="AlphaFoldDB" id="A0A9D4CI74"/>
<evidence type="ECO:0000313" key="1">
    <source>
        <dbReference type="EMBL" id="KAH3725114.1"/>
    </source>
</evidence>
<dbReference type="EMBL" id="JAIWYP010000012">
    <property type="protein sequence ID" value="KAH3725114.1"/>
    <property type="molecule type" value="Genomic_DNA"/>
</dbReference>
<proteinExistence type="predicted"/>
<organism evidence="1 2">
    <name type="scientific">Dreissena polymorpha</name>
    <name type="common">Zebra mussel</name>
    <name type="synonym">Mytilus polymorpha</name>
    <dbReference type="NCBI Taxonomy" id="45954"/>
    <lineage>
        <taxon>Eukaryota</taxon>
        <taxon>Metazoa</taxon>
        <taxon>Spiralia</taxon>
        <taxon>Lophotrochozoa</taxon>
        <taxon>Mollusca</taxon>
        <taxon>Bivalvia</taxon>
        <taxon>Autobranchia</taxon>
        <taxon>Heteroconchia</taxon>
        <taxon>Euheterodonta</taxon>
        <taxon>Imparidentia</taxon>
        <taxon>Neoheterodontei</taxon>
        <taxon>Myida</taxon>
        <taxon>Dreissenoidea</taxon>
        <taxon>Dreissenidae</taxon>
        <taxon>Dreissena</taxon>
    </lineage>
</organism>
<reference evidence="1" key="1">
    <citation type="journal article" date="2019" name="bioRxiv">
        <title>The Genome of the Zebra Mussel, Dreissena polymorpha: A Resource for Invasive Species Research.</title>
        <authorList>
            <person name="McCartney M.A."/>
            <person name="Auch B."/>
            <person name="Kono T."/>
            <person name="Mallez S."/>
            <person name="Zhang Y."/>
            <person name="Obille A."/>
            <person name="Becker A."/>
            <person name="Abrahante J.E."/>
            <person name="Garbe J."/>
            <person name="Badalamenti J.P."/>
            <person name="Herman A."/>
            <person name="Mangelson H."/>
            <person name="Liachko I."/>
            <person name="Sullivan S."/>
            <person name="Sone E.D."/>
            <person name="Koren S."/>
            <person name="Silverstein K.A.T."/>
            <person name="Beckman K.B."/>
            <person name="Gohl D.M."/>
        </authorList>
    </citation>
    <scope>NUCLEOTIDE SEQUENCE</scope>
    <source>
        <strain evidence="1">Duluth1</strain>
        <tissue evidence="1">Whole animal</tissue>
    </source>
</reference>